<reference evidence="2 3" key="1">
    <citation type="submission" date="2014-09" db="EMBL/GenBank/DDBJ databases">
        <title>Complete genome sequence of Endomicrobium proavitum.</title>
        <authorList>
            <person name="Zheng H."/>
        </authorList>
    </citation>
    <scope>NUCLEOTIDE SEQUENCE [LARGE SCALE GENOMIC DNA]</scope>
    <source>
        <strain evidence="2 3">Rsa215</strain>
    </source>
</reference>
<dbReference type="EMBL" id="CP009498">
    <property type="protein sequence ID" value="AKL97991.1"/>
    <property type="molecule type" value="Genomic_DNA"/>
</dbReference>
<sequence>MGKMLMRIRESLSIVMSFFVFCASVNAADVVNKKYREQFLTDGANRNYYRNQMRVADFFSRQTSAVNGLVESFRGTSIYSYDIFTNSFAYGRGGGVRCAILYLRRSYCRYNLYALRSVV</sequence>
<evidence type="ECO:0000313" key="2">
    <source>
        <dbReference type="EMBL" id="AKL97991.1"/>
    </source>
</evidence>
<feature type="signal peptide" evidence="1">
    <location>
        <begin position="1"/>
        <end position="27"/>
    </location>
</feature>
<name>A0A0G3WH91_9BACT</name>
<keyword evidence="1" id="KW-0732">Signal</keyword>
<organism evidence="2 3">
    <name type="scientific">Endomicrobium proavitum</name>
    <dbReference type="NCBI Taxonomy" id="1408281"/>
    <lineage>
        <taxon>Bacteria</taxon>
        <taxon>Pseudomonadati</taxon>
        <taxon>Elusimicrobiota</taxon>
        <taxon>Endomicrobiia</taxon>
        <taxon>Endomicrobiales</taxon>
        <taxon>Endomicrobiaceae</taxon>
        <taxon>Endomicrobium</taxon>
    </lineage>
</organism>
<keyword evidence="3" id="KW-1185">Reference proteome</keyword>
<dbReference type="KEGG" id="epo:Epro_0612"/>
<evidence type="ECO:0000256" key="1">
    <source>
        <dbReference type="SAM" id="SignalP"/>
    </source>
</evidence>
<proteinExistence type="predicted"/>
<accession>A0A0G3WH91</accession>
<feature type="chain" id="PRO_5005186008" evidence="1">
    <location>
        <begin position="28"/>
        <end position="119"/>
    </location>
</feature>
<evidence type="ECO:0000313" key="3">
    <source>
        <dbReference type="Proteomes" id="UP000035337"/>
    </source>
</evidence>
<dbReference type="STRING" id="1408281.Epro_0612"/>
<gene>
    <name evidence="2" type="ORF">Epro_0612</name>
</gene>
<protein>
    <submittedName>
        <fullName evidence="2">Uncharacterized protein</fullName>
    </submittedName>
</protein>
<dbReference type="Proteomes" id="UP000035337">
    <property type="component" value="Chromosome"/>
</dbReference>
<dbReference type="AlphaFoldDB" id="A0A0G3WH91"/>